<evidence type="ECO:0000313" key="3">
    <source>
        <dbReference type="Proteomes" id="UP000439903"/>
    </source>
</evidence>
<dbReference type="InterPro" id="IPR001870">
    <property type="entry name" value="B30.2/SPRY"/>
</dbReference>
<dbReference type="Proteomes" id="UP000439903">
    <property type="component" value="Unassembled WGS sequence"/>
</dbReference>
<protein>
    <submittedName>
        <fullName evidence="2">SPRY-domain-containing protein</fullName>
    </submittedName>
</protein>
<evidence type="ECO:0000313" key="2">
    <source>
        <dbReference type="EMBL" id="KAF0560085.1"/>
    </source>
</evidence>
<sequence>MMSRLQTSRDLELLRIDGFETKYIGPEDYNVAARILTNNPIPFDVNFFYFEVKIMKKEKNGIFGVGFCTKPIDQNKKTDDLYMAIPGNKNL</sequence>
<dbReference type="AlphaFoldDB" id="A0A8H4B4N3"/>
<name>A0A8H4B4N3_GIGMA</name>
<comment type="caution">
    <text evidence="2">The sequence shown here is derived from an EMBL/GenBank/DDBJ whole genome shotgun (WGS) entry which is preliminary data.</text>
</comment>
<feature type="domain" description="B30.2/SPRY" evidence="1">
    <location>
        <begin position="1"/>
        <end position="91"/>
    </location>
</feature>
<keyword evidence="3" id="KW-1185">Reference proteome</keyword>
<dbReference type="OrthoDB" id="25503at2759"/>
<dbReference type="Gene3D" id="2.60.120.920">
    <property type="match status" value="1"/>
</dbReference>
<dbReference type="PROSITE" id="PS50188">
    <property type="entry name" value="B302_SPRY"/>
    <property type="match status" value="1"/>
</dbReference>
<dbReference type="EMBL" id="WTPW01000014">
    <property type="protein sequence ID" value="KAF0560085.1"/>
    <property type="molecule type" value="Genomic_DNA"/>
</dbReference>
<reference evidence="2 3" key="1">
    <citation type="journal article" date="2019" name="Environ. Microbiol.">
        <title>At the nexus of three kingdoms: the genome of the mycorrhizal fungus Gigaspora margarita provides insights into plant, endobacterial and fungal interactions.</title>
        <authorList>
            <person name="Venice F."/>
            <person name="Ghignone S."/>
            <person name="Salvioli di Fossalunga A."/>
            <person name="Amselem J."/>
            <person name="Novero M."/>
            <person name="Xianan X."/>
            <person name="Sedzielewska Toro K."/>
            <person name="Morin E."/>
            <person name="Lipzen A."/>
            <person name="Grigoriev I.V."/>
            <person name="Henrissat B."/>
            <person name="Martin F.M."/>
            <person name="Bonfante P."/>
        </authorList>
    </citation>
    <scope>NUCLEOTIDE SEQUENCE [LARGE SCALE GENOMIC DNA]</scope>
    <source>
        <strain evidence="2 3">BEG34</strain>
    </source>
</reference>
<accession>A0A8H4B4N3</accession>
<proteinExistence type="predicted"/>
<evidence type="ECO:0000259" key="1">
    <source>
        <dbReference type="PROSITE" id="PS50188"/>
    </source>
</evidence>
<organism evidence="2 3">
    <name type="scientific">Gigaspora margarita</name>
    <dbReference type="NCBI Taxonomy" id="4874"/>
    <lineage>
        <taxon>Eukaryota</taxon>
        <taxon>Fungi</taxon>
        <taxon>Fungi incertae sedis</taxon>
        <taxon>Mucoromycota</taxon>
        <taxon>Glomeromycotina</taxon>
        <taxon>Glomeromycetes</taxon>
        <taxon>Diversisporales</taxon>
        <taxon>Gigasporaceae</taxon>
        <taxon>Gigaspora</taxon>
    </lineage>
</organism>
<gene>
    <name evidence="2" type="ORF">F8M41_003419</name>
</gene>
<dbReference type="InterPro" id="IPR043136">
    <property type="entry name" value="B30.2/SPRY_sf"/>
</dbReference>